<dbReference type="Gene3D" id="2.40.50.230">
    <property type="entry name" value="Gp5 N-terminal domain"/>
    <property type="match status" value="1"/>
</dbReference>
<dbReference type="InterPro" id="IPR028244">
    <property type="entry name" value="T6SS_Rhs_Vgr_dom"/>
</dbReference>
<dbReference type="SUPFAM" id="SSF69255">
    <property type="entry name" value="gp5 N-terminal domain-like"/>
    <property type="match status" value="1"/>
</dbReference>
<dbReference type="InterPro" id="IPR017847">
    <property type="entry name" value="T6SS_RhsGE_Vgr_subset"/>
</dbReference>
<gene>
    <name evidence="3" type="primary">tssI</name>
    <name evidence="3" type="ORF">DF015_31545</name>
</gene>
<dbReference type="NCBIfam" id="TIGR01646">
    <property type="entry name" value="vgr_GE"/>
    <property type="match status" value="1"/>
</dbReference>
<dbReference type="InterPro" id="IPR018769">
    <property type="entry name" value="VgrG2_DUF2345"/>
</dbReference>
<feature type="domain" description="Putative type VI secretion system Rhs element associated Vgr" evidence="2">
    <location>
        <begin position="556"/>
        <end position="659"/>
    </location>
</feature>
<dbReference type="Pfam" id="PF10106">
    <property type="entry name" value="DUF2345"/>
    <property type="match status" value="1"/>
</dbReference>
<sequence>MALRPSASGELKFRDLYDAINTGLLQRDRLLMLDTPLGKSAMVPLRARGFARIGRNYSYTVDVASLRDDTALLSLMHQPVTLWVQQISAPFSPSIYRPVHGFVHRVAYLGGDGGLTTYQLEFSSALVFLEKTHNEEGWLEKDAREIISDVLDRYPQLRGQYRFVLSSAPIKRSWCRQSESDLHFVNRLAEAEGWYFYWVHENVSEGSPPKTTLVVVDQVASLPDARSVEYIRTNGDDESDGFAHWAAVQTMQSTRYVSRAFDYKRPASDFQVENALAATNYVTEERQQKVEHSVPDAPMTVYESTAYGYSSSDHGEVRARRRVQVWDARASRYFGIGGVRWLDAGSRFVLNDHPRHGDGDAKKREFLVVEARWFIENNVPIGRQMVEFPHSLRATLAEQQAVHRERFKTPGHAADGSAGFFVVEVEAQPATVEYRSPLDHPKPLMSIEHALVVTPDGAQAWTNDRNQVRVHFAWDRKNPSDAFHSSPLLSSLQSDTGNGYGSVHVPRAREWVIVGYWNGDCDKPFVLGRINGGTTPSQWHSNALLSGFKSEGFGNTGAYNSLVHDDSTHQGGTRLVSYTGKSYAALTQGYLIKHDGNTRGQYLGAGFILHADEFGAVRASKGLSISAHPKAYDDEQMGVDEARSQLQQAGMLVESLSSASTTAQAESLQTGQDALKALSKDIRHPVTGDTSGGVTAGGGTGSANGFAQPNILVSTPKDIALVADSSTHIVAEKEVNVVSTENTYVATGKSFVVAAAEKVSFFAQKLGAFFVTAKGPIKLSANTDDVNVSAGKDVTVKAKRIVLDADEIIIKAGGSYTRWVAAGIEDGTQGPRTIKSASLSRQGPSSIAQHMNSLPQAKFNDPYVLRDRITGEALKNHPYELVRADGTRLTGITNELGHVAEQKSEDVESVMLRALRPGSNPGGAST</sequence>
<organism evidence="3 4">
    <name type="scientific">Burkholderia ubonensis</name>
    <dbReference type="NCBI Taxonomy" id="101571"/>
    <lineage>
        <taxon>Bacteria</taxon>
        <taxon>Pseudomonadati</taxon>
        <taxon>Pseudomonadota</taxon>
        <taxon>Betaproteobacteria</taxon>
        <taxon>Burkholderiales</taxon>
        <taxon>Burkholderiaceae</taxon>
        <taxon>Burkholderia</taxon>
        <taxon>Burkholderia cepacia complex</taxon>
    </lineage>
</organism>
<protein>
    <submittedName>
        <fullName evidence="3">Type VI secretion system tip protein VgrG</fullName>
    </submittedName>
</protein>
<accession>A0AB74D3B8</accession>
<evidence type="ECO:0000259" key="1">
    <source>
        <dbReference type="Pfam" id="PF10106"/>
    </source>
</evidence>
<dbReference type="NCBIfam" id="TIGR03361">
    <property type="entry name" value="VI_Rhs_Vgr"/>
    <property type="match status" value="1"/>
</dbReference>
<dbReference type="AlphaFoldDB" id="A0AB74D3B8"/>
<dbReference type="InterPro" id="IPR006533">
    <property type="entry name" value="T6SS_Vgr_RhsGE"/>
</dbReference>
<comment type="caution">
    <text evidence="3">The sequence shown here is derived from an EMBL/GenBank/DDBJ whole genome shotgun (WGS) entry which is preliminary data.</text>
</comment>
<dbReference type="SUPFAM" id="SSF69279">
    <property type="entry name" value="Phage tail proteins"/>
    <property type="match status" value="2"/>
</dbReference>
<dbReference type="Gene3D" id="4.10.220.110">
    <property type="match status" value="1"/>
</dbReference>
<dbReference type="EMBL" id="QTNY01000031">
    <property type="protein sequence ID" value="RQP69689.1"/>
    <property type="molecule type" value="Genomic_DNA"/>
</dbReference>
<reference evidence="3 4" key="1">
    <citation type="submission" date="2018-08" db="EMBL/GenBank/DDBJ databases">
        <title>Comparative analysis of Burkholderia isolates from Puerto Rico.</title>
        <authorList>
            <person name="Hall C."/>
            <person name="Sahl J."/>
            <person name="Wagner D."/>
        </authorList>
    </citation>
    <scope>NUCLEOTIDE SEQUENCE [LARGE SCALE GENOMIC DNA]</scope>
    <source>
        <strain evidence="3 4">Bp8964</strain>
    </source>
</reference>
<evidence type="ECO:0000313" key="4">
    <source>
        <dbReference type="Proteomes" id="UP000273734"/>
    </source>
</evidence>
<dbReference type="RefSeq" id="WP_095411461.1">
    <property type="nucleotide sequence ID" value="NZ_NQMX01000026.1"/>
</dbReference>
<dbReference type="Proteomes" id="UP000273734">
    <property type="component" value="Unassembled WGS sequence"/>
</dbReference>
<evidence type="ECO:0000313" key="3">
    <source>
        <dbReference type="EMBL" id="RQP69689.1"/>
    </source>
</evidence>
<feature type="domain" description="DUF2345" evidence="1">
    <location>
        <begin position="699"/>
        <end position="845"/>
    </location>
</feature>
<dbReference type="Pfam" id="PF05954">
    <property type="entry name" value="Phage_GPD"/>
    <property type="match status" value="1"/>
</dbReference>
<dbReference type="Gene3D" id="3.55.50.10">
    <property type="entry name" value="Baseplate protein-like domains"/>
    <property type="match status" value="1"/>
</dbReference>
<evidence type="ECO:0000259" key="2">
    <source>
        <dbReference type="Pfam" id="PF13296"/>
    </source>
</evidence>
<proteinExistence type="predicted"/>
<dbReference type="Pfam" id="PF13296">
    <property type="entry name" value="T6SS_Vgr"/>
    <property type="match status" value="1"/>
</dbReference>
<name>A0AB74D3B8_9BURK</name>
<dbReference type="Gene3D" id="2.30.110.50">
    <property type="match status" value="1"/>
</dbReference>
<dbReference type="InterPro" id="IPR037026">
    <property type="entry name" value="Vgr_OB-fold_dom_sf"/>
</dbReference>